<dbReference type="GO" id="GO:0033540">
    <property type="term" value="P:fatty acid beta-oxidation using acyl-CoA oxidase"/>
    <property type="evidence" value="ECO:0007669"/>
    <property type="project" value="TreeGrafter"/>
</dbReference>
<proteinExistence type="inferred from homology"/>
<feature type="binding site" evidence="12">
    <location>
        <position position="146"/>
    </location>
    <ligand>
        <name>FAD</name>
        <dbReference type="ChEBI" id="CHEBI:57692"/>
    </ligand>
</feature>
<evidence type="ECO:0000256" key="4">
    <source>
        <dbReference type="ARBA" id="ARBA00006288"/>
    </source>
</evidence>
<dbReference type="InterPro" id="IPR002655">
    <property type="entry name" value="Acyl-CoA_oxidase_C"/>
</dbReference>
<protein>
    <recommendedName>
        <fullName evidence="11">Acyl-coenzyme A oxidase</fullName>
    </recommendedName>
</protein>
<dbReference type="GO" id="GO:0005777">
    <property type="term" value="C:peroxisome"/>
    <property type="evidence" value="ECO:0007669"/>
    <property type="project" value="UniProtKB-SubCell"/>
</dbReference>
<evidence type="ECO:0000259" key="15">
    <source>
        <dbReference type="Pfam" id="PF22924"/>
    </source>
</evidence>
<dbReference type="GO" id="GO:0071949">
    <property type="term" value="F:FAD binding"/>
    <property type="evidence" value="ECO:0007669"/>
    <property type="project" value="InterPro"/>
</dbReference>
<feature type="binding site" evidence="12">
    <location>
        <position position="185"/>
    </location>
    <ligand>
        <name>FAD</name>
        <dbReference type="ChEBI" id="CHEBI:57692"/>
    </ligand>
</feature>
<dbReference type="GO" id="GO:0016402">
    <property type="term" value="F:pristanoyl-CoA oxidase activity"/>
    <property type="evidence" value="ECO:0007669"/>
    <property type="project" value="TreeGrafter"/>
</dbReference>
<dbReference type="GO" id="GO:0055088">
    <property type="term" value="P:lipid homeostasis"/>
    <property type="evidence" value="ECO:0007669"/>
    <property type="project" value="TreeGrafter"/>
</dbReference>
<evidence type="ECO:0000259" key="14">
    <source>
        <dbReference type="Pfam" id="PF02770"/>
    </source>
</evidence>
<keyword evidence="8" id="KW-0560">Oxidoreductase</keyword>
<feature type="domain" description="Acyl-CoA oxidase C-alpha1" evidence="15">
    <location>
        <begin position="290"/>
        <end position="449"/>
    </location>
</feature>
<dbReference type="Pfam" id="PF01756">
    <property type="entry name" value="ACOX"/>
    <property type="match status" value="1"/>
</dbReference>
<dbReference type="Proteomes" id="UP001154078">
    <property type="component" value="Chromosome 4"/>
</dbReference>
<dbReference type="Pfam" id="PF02770">
    <property type="entry name" value="Acyl-CoA_dh_M"/>
    <property type="match status" value="1"/>
</dbReference>
<dbReference type="AlphaFoldDB" id="A0A9P0FIK6"/>
<dbReference type="FunFam" id="1.20.140.10:FF:000010">
    <property type="entry name" value="Acyl-coenzyme A oxidase"/>
    <property type="match status" value="1"/>
</dbReference>
<evidence type="ECO:0000256" key="2">
    <source>
        <dbReference type="ARBA" id="ARBA00004275"/>
    </source>
</evidence>
<evidence type="ECO:0000256" key="7">
    <source>
        <dbReference type="ARBA" id="ARBA00022832"/>
    </source>
</evidence>
<feature type="domain" description="Acyl-CoA oxidase C-terminal" evidence="13">
    <location>
        <begin position="497"/>
        <end position="668"/>
    </location>
</feature>
<dbReference type="Gene3D" id="1.20.140.10">
    <property type="entry name" value="Butyryl-CoA Dehydrogenase, subunit A, domain 3"/>
    <property type="match status" value="2"/>
</dbReference>
<dbReference type="FunFam" id="2.40.110.10:FF:000005">
    <property type="entry name" value="Acyl-coenzyme A oxidase"/>
    <property type="match status" value="1"/>
</dbReference>
<dbReference type="InterPro" id="IPR006091">
    <property type="entry name" value="Acyl-CoA_Oxase/DH_mid-dom"/>
</dbReference>
<keyword evidence="5 11" id="KW-0285">Flavoprotein</keyword>
<dbReference type="Gene3D" id="2.40.110.10">
    <property type="entry name" value="Butyryl-CoA Dehydrogenase, subunit A, domain 2"/>
    <property type="match status" value="1"/>
</dbReference>
<keyword evidence="10" id="KW-0576">Peroxisome</keyword>
<dbReference type="SUPFAM" id="SSF56645">
    <property type="entry name" value="Acyl-CoA dehydrogenase NM domain-like"/>
    <property type="match status" value="1"/>
</dbReference>
<dbReference type="EMBL" id="OV121135">
    <property type="protein sequence ID" value="CAH0555763.1"/>
    <property type="molecule type" value="Genomic_DNA"/>
</dbReference>
<accession>A0A9P0FIK6</accession>
<dbReference type="InterPro" id="IPR046373">
    <property type="entry name" value="Acyl-CoA_Oxase/DH_mid-dom_sf"/>
</dbReference>
<evidence type="ECO:0000256" key="6">
    <source>
        <dbReference type="ARBA" id="ARBA00022827"/>
    </source>
</evidence>
<feature type="domain" description="Acyl-CoA oxidase/dehydrogenase middle" evidence="14">
    <location>
        <begin position="142"/>
        <end position="251"/>
    </location>
</feature>
<evidence type="ECO:0000256" key="5">
    <source>
        <dbReference type="ARBA" id="ARBA00022630"/>
    </source>
</evidence>
<dbReference type="InterPro" id="IPR036250">
    <property type="entry name" value="AcylCo_DH-like_C"/>
</dbReference>
<evidence type="ECO:0000256" key="1">
    <source>
        <dbReference type="ARBA" id="ARBA00001974"/>
    </source>
</evidence>
<keyword evidence="17" id="KW-1185">Reference proteome</keyword>
<evidence type="ECO:0000313" key="16">
    <source>
        <dbReference type="EMBL" id="CAH0555763.1"/>
    </source>
</evidence>
<dbReference type="PANTHER" id="PTHR10909">
    <property type="entry name" value="ELECTRON TRANSPORT OXIDOREDUCTASE"/>
    <property type="match status" value="1"/>
</dbReference>
<keyword evidence="6 11" id="KW-0274">FAD</keyword>
<evidence type="ECO:0000256" key="12">
    <source>
        <dbReference type="PIRSR" id="PIRSR000168-2"/>
    </source>
</evidence>
<organism evidence="16 17">
    <name type="scientific">Brassicogethes aeneus</name>
    <name type="common">Rape pollen beetle</name>
    <name type="synonym">Meligethes aeneus</name>
    <dbReference type="NCBI Taxonomy" id="1431903"/>
    <lineage>
        <taxon>Eukaryota</taxon>
        <taxon>Metazoa</taxon>
        <taxon>Ecdysozoa</taxon>
        <taxon>Arthropoda</taxon>
        <taxon>Hexapoda</taxon>
        <taxon>Insecta</taxon>
        <taxon>Pterygota</taxon>
        <taxon>Neoptera</taxon>
        <taxon>Endopterygota</taxon>
        <taxon>Coleoptera</taxon>
        <taxon>Polyphaga</taxon>
        <taxon>Cucujiformia</taxon>
        <taxon>Nitidulidae</taxon>
        <taxon>Meligethinae</taxon>
        <taxon>Brassicogethes</taxon>
    </lineage>
</organism>
<dbReference type="InterPro" id="IPR009100">
    <property type="entry name" value="AcylCoA_DH/oxidase_NM_dom_sf"/>
</dbReference>
<evidence type="ECO:0000256" key="9">
    <source>
        <dbReference type="ARBA" id="ARBA00023098"/>
    </source>
</evidence>
<dbReference type="InterPro" id="IPR012258">
    <property type="entry name" value="Acyl-CoA_oxidase"/>
</dbReference>
<comment type="subcellular location">
    <subcellularLocation>
        <location evidence="2">Peroxisome</location>
    </subcellularLocation>
</comment>
<evidence type="ECO:0000259" key="13">
    <source>
        <dbReference type="Pfam" id="PF01756"/>
    </source>
</evidence>
<dbReference type="PIRSF" id="PIRSF000168">
    <property type="entry name" value="Acyl-CoA_oxidase"/>
    <property type="match status" value="1"/>
</dbReference>
<reference evidence="16" key="1">
    <citation type="submission" date="2021-12" db="EMBL/GenBank/DDBJ databases">
        <authorList>
            <person name="King R."/>
        </authorList>
    </citation>
    <scope>NUCLEOTIDE SEQUENCE</scope>
</reference>
<evidence type="ECO:0000256" key="3">
    <source>
        <dbReference type="ARBA" id="ARBA00005189"/>
    </source>
</evidence>
<dbReference type="FunFam" id="1.20.140.10:FF:000007">
    <property type="entry name" value="Acyl-coenzyme A oxidase"/>
    <property type="match status" value="1"/>
</dbReference>
<evidence type="ECO:0000256" key="10">
    <source>
        <dbReference type="ARBA" id="ARBA00023140"/>
    </source>
</evidence>
<dbReference type="InterPro" id="IPR055060">
    <property type="entry name" value="ACOX_C_alpha1"/>
</dbReference>
<keyword evidence="9" id="KW-0443">Lipid metabolism</keyword>
<comment type="pathway">
    <text evidence="3">Lipid metabolism.</text>
</comment>
<sequence length="676" mass="77009">MGEQLNDFVHGPLDMYRDKATFDWRKLKVYLEGEDILKYKQDIYSKLQNEDCFKPTCGPQTFEEIRYQTFLQAKAYKSFKSVTEHINESTKEELATTRILTQLAPSSIPKQSVIFLNHLKKLGTHRHRQFMEDVYKNKVTGCFCLTEIGHGSNLKGFGTRAVYSKEKKVFTINTPNFESAKCWAGCLGQTATHAVVFANLEIDDKQYGLQSFIVPIRDVNTLLPFAGIIVGDMGEKTGLNGVDNGFILFKNYEIPRENLLDKLCDVTEDGLFILKVKDLESHKEKSRIALSIARISTVARNECLGTKGLVVAVRYAAVRKQFGPGDGPEVCLLEYQTHQYRLFPYLAAAIVFKNTWMYLADVQDNLDFYSKNRICNVSLASELHAIACGAKAISGWTMRDVIQGCREACGGHGYLKVSGFDDTRSAQDAVLTYDGENYVLLQQTSNILIKLWPLIVRNQKISSPLESFDFLSNGDNLLREGRFTIKTVKELFNQTYILYIYDWLVVYLIKSSAEKLENQNKQSEFWVQSDNQIFYAKDLAVTYIERLFLLKMLNLINNAPDKKIQEALTDMFFLYALWNIRNHMPVLYQGGFASNRLISMLVKEGILKLLGRIKNNAIALVDAIAPPDFLLNSVLGYSDGQVYKHLESAFLRFPNGLSRPTWWKEVLDSEQIPSKL</sequence>
<comment type="cofactor">
    <cofactor evidence="1">
        <name>FAD</name>
        <dbReference type="ChEBI" id="CHEBI:57692"/>
    </cofactor>
</comment>
<name>A0A9P0FIK6_BRAAE</name>
<comment type="similarity">
    <text evidence="4 11">Belongs to the acyl-CoA oxidase family.</text>
</comment>
<keyword evidence="7" id="KW-0276">Fatty acid metabolism</keyword>
<dbReference type="GO" id="GO:0005504">
    <property type="term" value="F:fatty acid binding"/>
    <property type="evidence" value="ECO:0007669"/>
    <property type="project" value="TreeGrafter"/>
</dbReference>
<evidence type="ECO:0000256" key="11">
    <source>
        <dbReference type="PIRNR" id="PIRNR000168"/>
    </source>
</evidence>
<dbReference type="SUPFAM" id="SSF47203">
    <property type="entry name" value="Acyl-CoA dehydrogenase C-terminal domain-like"/>
    <property type="match status" value="2"/>
</dbReference>
<dbReference type="OrthoDB" id="538336at2759"/>
<gene>
    <name evidence="16" type="ORF">MELIAE_LOCUS7046</name>
</gene>
<evidence type="ECO:0000313" key="17">
    <source>
        <dbReference type="Proteomes" id="UP001154078"/>
    </source>
</evidence>
<evidence type="ECO:0000256" key="8">
    <source>
        <dbReference type="ARBA" id="ARBA00023002"/>
    </source>
</evidence>
<dbReference type="Pfam" id="PF22924">
    <property type="entry name" value="ACOX_C_alpha1"/>
    <property type="match status" value="1"/>
</dbReference>
<dbReference type="PANTHER" id="PTHR10909:SF390">
    <property type="entry name" value="PEROXISOMAL ACYL-COENZYME A OXIDASE 3"/>
    <property type="match status" value="1"/>
</dbReference>